<dbReference type="GO" id="GO:0071111">
    <property type="term" value="F:cyclic-guanylate-specific phosphodiesterase activity"/>
    <property type="evidence" value="ECO:0007669"/>
    <property type="project" value="InterPro"/>
</dbReference>
<dbReference type="Proteomes" id="UP000199771">
    <property type="component" value="Unassembled WGS sequence"/>
</dbReference>
<dbReference type="InterPro" id="IPR029787">
    <property type="entry name" value="Nucleotide_cyclase"/>
</dbReference>
<dbReference type="CDD" id="cd01948">
    <property type="entry name" value="EAL"/>
    <property type="match status" value="1"/>
</dbReference>
<gene>
    <name evidence="3" type="ORF">SAMN04488120_10475</name>
</gene>
<feature type="domain" description="EAL" evidence="1">
    <location>
        <begin position="276"/>
        <end position="520"/>
    </location>
</feature>
<dbReference type="SMART" id="SM00267">
    <property type="entry name" value="GGDEF"/>
    <property type="match status" value="1"/>
</dbReference>
<dbReference type="InterPro" id="IPR035919">
    <property type="entry name" value="EAL_sf"/>
</dbReference>
<dbReference type="SMART" id="SM00052">
    <property type="entry name" value="EAL"/>
    <property type="match status" value="1"/>
</dbReference>
<name>A0A1I2IRV9_9GAMM</name>
<dbReference type="InterPro" id="IPR043128">
    <property type="entry name" value="Rev_trsase/Diguanyl_cyclase"/>
</dbReference>
<protein>
    <submittedName>
        <fullName evidence="3">Diguanylate cyclase (GGDEF) domain-containing protein</fullName>
    </submittedName>
</protein>
<dbReference type="InterPro" id="IPR000160">
    <property type="entry name" value="GGDEF_dom"/>
</dbReference>
<proteinExistence type="predicted"/>
<dbReference type="PROSITE" id="PS50883">
    <property type="entry name" value="EAL"/>
    <property type="match status" value="1"/>
</dbReference>
<dbReference type="PROSITE" id="PS50887">
    <property type="entry name" value="GGDEF"/>
    <property type="match status" value="1"/>
</dbReference>
<sequence>MDDVNSPQALRDLFERLPASELLRQLPQLLALIDTEGRVLAANPALLHRCALSQDALEEMTLAQLKQRLADAGEAGEPSEQAYPLRLDAGHVLLWSPGEGHGRYAAQRDELTGLLTQRAFEERLRMRLARQRDGVFIRFEIDQFKLIHDAYGRQASERLIAQFGQLIASLLREEDEPARLNGDGFAVSVEDTDAERAWQIAERVRLQVAAQGFEWNGHAYDVTVSAGVVAFADAFFDFTELMAASDAACETARARGRNRIEIYRRSDDELSRLRGAQSWGARVLDTLEANRFALYRQRIEPLASANGRPHYEALLRVRGASGWSTPAEFVAAAERYGLMPQVDRRVIARVLREMAGIPPAQRPVIAVNLSGHSLGDQGLASYIARQLEYHEVSPDLICFEITETAAIANTTRAVALVDALKALGCSVALDDFGAGMSSFSYLKTLAVDALKIDGSFVRNVAHDAVDAATVESMVKVARLRGLKTIAECVENAEALTRLGELGVHYAQGFHLHRPEPWSLP</sequence>
<dbReference type="STRING" id="1076937.SAMN04488120_10475"/>
<dbReference type="CDD" id="cd01949">
    <property type="entry name" value="GGDEF"/>
    <property type="match status" value="1"/>
</dbReference>
<keyword evidence="4" id="KW-1185">Reference proteome</keyword>
<evidence type="ECO:0000259" key="2">
    <source>
        <dbReference type="PROSITE" id="PS50887"/>
    </source>
</evidence>
<evidence type="ECO:0000259" key="1">
    <source>
        <dbReference type="PROSITE" id="PS50883"/>
    </source>
</evidence>
<dbReference type="NCBIfam" id="TIGR00254">
    <property type="entry name" value="GGDEF"/>
    <property type="match status" value="1"/>
</dbReference>
<dbReference type="PANTHER" id="PTHR33121">
    <property type="entry name" value="CYCLIC DI-GMP PHOSPHODIESTERASE PDEF"/>
    <property type="match status" value="1"/>
</dbReference>
<dbReference type="AlphaFoldDB" id="A0A1I2IRV9"/>
<reference evidence="3 4" key="1">
    <citation type="submission" date="2016-10" db="EMBL/GenBank/DDBJ databases">
        <authorList>
            <person name="de Groot N.N."/>
        </authorList>
    </citation>
    <scope>NUCLEOTIDE SEQUENCE [LARGE SCALE GENOMIC DNA]</scope>
    <source>
        <strain evidence="3 4">DSM 23609</strain>
    </source>
</reference>
<organism evidence="3 4">
    <name type="scientific">Fontimonas thermophila</name>
    <dbReference type="NCBI Taxonomy" id="1076937"/>
    <lineage>
        <taxon>Bacteria</taxon>
        <taxon>Pseudomonadati</taxon>
        <taxon>Pseudomonadota</taxon>
        <taxon>Gammaproteobacteria</taxon>
        <taxon>Nevskiales</taxon>
        <taxon>Nevskiaceae</taxon>
        <taxon>Fontimonas</taxon>
    </lineage>
</organism>
<evidence type="ECO:0000313" key="4">
    <source>
        <dbReference type="Proteomes" id="UP000199771"/>
    </source>
</evidence>
<dbReference type="SUPFAM" id="SSF141868">
    <property type="entry name" value="EAL domain-like"/>
    <property type="match status" value="1"/>
</dbReference>
<dbReference type="OrthoDB" id="9787514at2"/>
<feature type="domain" description="GGDEF" evidence="2">
    <location>
        <begin position="132"/>
        <end position="265"/>
    </location>
</feature>
<dbReference type="RefSeq" id="WP_091532623.1">
    <property type="nucleotide sequence ID" value="NZ_FOOC01000004.1"/>
</dbReference>
<dbReference type="EMBL" id="FOOC01000004">
    <property type="protein sequence ID" value="SFF43241.1"/>
    <property type="molecule type" value="Genomic_DNA"/>
</dbReference>
<dbReference type="InterPro" id="IPR050706">
    <property type="entry name" value="Cyclic-di-GMP_PDE-like"/>
</dbReference>
<dbReference type="Gene3D" id="3.30.70.270">
    <property type="match status" value="1"/>
</dbReference>
<dbReference type="SUPFAM" id="SSF55073">
    <property type="entry name" value="Nucleotide cyclase"/>
    <property type="match status" value="1"/>
</dbReference>
<dbReference type="InterPro" id="IPR001633">
    <property type="entry name" value="EAL_dom"/>
</dbReference>
<dbReference type="Gene3D" id="3.20.20.450">
    <property type="entry name" value="EAL domain"/>
    <property type="match status" value="1"/>
</dbReference>
<dbReference type="Pfam" id="PF00563">
    <property type="entry name" value="EAL"/>
    <property type="match status" value="1"/>
</dbReference>
<dbReference type="PANTHER" id="PTHR33121:SF23">
    <property type="entry name" value="CYCLIC DI-GMP PHOSPHODIESTERASE PDEB"/>
    <property type="match status" value="1"/>
</dbReference>
<evidence type="ECO:0000313" key="3">
    <source>
        <dbReference type="EMBL" id="SFF43241.1"/>
    </source>
</evidence>
<dbReference type="Pfam" id="PF00990">
    <property type="entry name" value="GGDEF"/>
    <property type="match status" value="1"/>
</dbReference>
<accession>A0A1I2IRV9</accession>